<proteinExistence type="inferred from homology"/>
<dbReference type="KEGG" id="saca:FFV09_15030"/>
<feature type="transmembrane region" description="Helical" evidence="7">
    <location>
        <begin position="301"/>
        <end position="325"/>
    </location>
</feature>
<dbReference type="AlphaFoldDB" id="A0A4Y6V0A4"/>
<evidence type="ECO:0000256" key="5">
    <source>
        <dbReference type="ARBA" id="ARBA00022989"/>
    </source>
</evidence>
<feature type="transmembrane region" description="Helical" evidence="7">
    <location>
        <begin position="18"/>
        <end position="36"/>
    </location>
</feature>
<dbReference type="Proteomes" id="UP000316968">
    <property type="component" value="Chromosome"/>
</dbReference>
<evidence type="ECO:0000256" key="3">
    <source>
        <dbReference type="ARBA" id="ARBA00022475"/>
    </source>
</evidence>
<feature type="transmembrane region" description="Helical" evidence="7">
    <location>
        <begin position="179"/>
        <end position="197"/>
    </location>
</feature>
<gene>
    <name evidence="8" type="ORF">FFV09_15030</name>
</gene>
<keyword evidence="9" id="KW-1185">Reference proteome</keyword>
<evidence type="ECO:0000313" key="9">
    <source>
        <dbReference type="Proteomes" id="UP000316968"/>
    </source>
</evidence>
<comment type="subcellular location">
    <subcellularLocation>
        <location evidence="1">Cell membrane</location>
        <topology evidence="1">Multi-pass membrane protein</topology>
    </subcellularLocation>
</comment>
<feature type="transmembrane region" description="Helical" evidence="7">
    <location>
        <begin position="274"/>
        <end position="295"/>
    </location>
</feature>
<organism evidence="8 9">
    <name type="scientific">Saccharibacillus brassicae</name>
    <dbReference type="NCBI Taxonomy" id="2583377"/>
    <lineage>
        <taxon>Bacteria</taxon>
        <taxon>Bacillati</taxon>
        <taxon>Bacillota</taxon>
        <taxon>Bacilli</taxon>
        <taxon>Bacillales</taxon>
        <taxon>Paenibacillaceae</taxon>
        <taxon>Saccharibacillus</taxon>
    </lineage>
</organism>
<feature type="transmembrane region" description="Helical" evidence="7">
    <location>
        <begin position="240"/>
        <end position="262"/>
    </location>
</feature>
<feature type="transmembrane region" description="Helical" evidence="7">
    <location>
        <begin position="152"/>
        <end position="172"/>
    </location>
</feature>
<name>A0A4Y6V0A4_SACBS</name>
<dbReference type="OrthoDB" id="8771795at2"/>
<feature type="transmembrane region" description="Helical" evidence="7">
    <location>
        <begin position="337"/>
        <end position="359"/>
    </location>
</feature>
<evidence type="ECO:0000256" key="7">
    <source>
        <dbReference type="SAM" id="Phobius"/>
    </source>
</evidence>
<dbReference type="EMBL" id="CP041217">
    <property type="protein sequence ID" value="QDH22041.1"/>
    <property type="molecule type" value="Genomic_DNA"/>
</dbReference>
<sequence length="360" mass="37461">MSVSASPHSGLRSKRGKTIALAVIFILIAIVGLSYVKWWPYYHKAIKAAADHSIGASILGESGPQSASWATAWGYAVVYFKAVWKAALLGILLGSLVQVLLPAKWLLRTLGKTSFGSTLAGGAAGLPGMMCSCCAAPIAVGLRKKQVSVGAALAFWLGNPTLNPATLIFMGFVLSWKFVALRIVFGVVLVFGVSYWANRFAADAKLPEGLSPEPEGTLTTASAAPEQPLLLRWIKSVGSMTLTLVPAYFAAVLLLGAAQTWLFPSSGLASGNHLLAIAGFAIAGMLFVIPTAAEIPIAQSFMALGLGAGPAAALLFTLPAVSLPSLLMLSRSFPKKVLLFVAAAVVVLGILCGLAGLWLL</sequence>
<evidence type="ECO:0000256" key="4">
    <source>
        <dbReference type="ARBA" id="ARBA00022692"/>
    </source>
</evidence>
<accession>A0A4Y6V0A4</accession>
<dbReference type="RefSeq" id="WP_141448585.1">
    <property type="nucleotide sequence ID" value="NZ_CP041217.1"/>
</dbReference>
<dbReference type="InterPro" id="IPR005524">
    <property type="entry name" value="DUF318"/>
</dbReference>
<evidence type="ECO:0000313" key="8">
    <source>
        <dbReference type="EMBL" id="QDH22041.1"/>
    </source>
</evidence>
<reference evidence="8 9" key="1">
    <citation type="submission" date="2019-06" db="EMBL/GenBank/DDBJ databases">
        <title>Saccharibacillus brassicae sp. nov., an endophytic bacterium isolated from Chinese cabbage seeds (Brassica pekinensis).</title>
        <authorList>
            <person name="Jiang L."/>
            <person name="Lee J."/>
            <person name="Kim S.W."/>
        </authorList>
    </citation>
    <scope>NUCLEOTIDE SEQUENCE [LARGE SCALE GENOMIC DNA]</scope>
    <source>
        <strain evidence="9">KCTC 43072 / ATSA2</strain>
    </source>
</reference>
<feature type="transmembrane region" description="Helical" evidence="7">
    <location>
        <begin position="86"/>
        <end position="107"/>
    </location>
</feature>
<dbReference type="GO" id="GO:0005886">
    <property type="term" value="C:plasma membrane"/>
    <property type="evidence" value="ECO:0007669"/>
    <property type="project" value="UniProtKB-SubCell"/>
</dbReference>
<protein>
    <submittedName>
        <fullName evidence="8">Permease</fullName>
    </submittedName>
</protein>
<comment type="similarity">
    <text evidence="2">Belongs to the UPF0718 family.</text>
</comment>
<keyword evidence="3" id="KW-1003">Cell membrane</keyword>
<keyword evidence="4 7" id="KW-0812">Transmembrane</keyword>
<keyword evidence="6 7" id="KW-0472">Membrane</keyword>
<keyword evidence="5 7" id="KW-1133">Transmembrane helix</keyword>
<feature type="transmembrane region" description="Helical" evidence="7">
    <location>
        <begin position="119"/>
        <end position="140"/>
    </location>
</feature>
<evidence type="ECO:0000256" key="6">
    <source>
        <dbReference type="ARBA" id="ARBA00023136"/>
    </source>
</evidence>
<dbReference type="PANTHER" id="PTHR43299">
    <property type="entry name" value="UPF0718 PROTEIN YRAQ"/>
    <property type="match status" value="1"/>
</dbReference>
<dbReference type="Pfam" id="PF03773">
    <property type="entry name" value="ArsP_1"/>
    <property type="match status" value="1"/>
</dbReference>
<evidence type="ECO:0000256" key="1">
    <source>
        <dbReference type="ARBA" id="ARBA00004651"/>
    </source>
</evidence>
<evidence type="ECO:0000256" key="2">
    <source>
        <dbReference type="ARBA" id="ARBA00006386"/>
    </source>
</evidence>
<dbReference type="PANTHER" id="PTHR43299:SF1">
    <property type="entry name" value="UPF0718 PROTEIN YRAQ"/>
    <property type="match status" value="1"/>
</dbReference>